<organism evidence="1 2">
    <name type="scientific">Lasius platythorax</name>
    <dbReference type="NCBI Taxonomy" id="488582"/>
    <lineage>
        <taxon>Eukaryota</taxon>
        <taxon>Metazoa</taxon>
        <taxon>Ecdysozoa</taxon>
        <taxon>Arthropoda</taxon>
        <taxon>Hexapoda</taxon>
        <taxon>Insecta</taxon>
        <taxon>Pterygota</taxon>
        <taxon>Neoptera</taxon>
        <taxon>Endopterygota</taxon>
        <taxon>Hymenoptera</taxon>
        <taxon>Apocrita</taxon>
        <taxon>Aculeata</taxon>
        <taxon>Formicoidea</taxon>
        <taxon>Formicidae</taxon>
        <taxon>Formicinae</taxon>
        <taxon>Lasius</taxon>
        <taxon>Lasius</taxon>
    </lineage>
</organism>
<reference evidence="1" key="1">
    <citation type="submission" date="2024-04" db="EMBL/GenBank/DDBJ databases">
        <authorList>
            <consortium name="Molecular Ecology Group"/>
        </authorList>
    </citation>
    <scope>NUCLEOTIDE SEQUENCE</scope>
</reference>
<accession>A0AAV2MXY0</accession>
<evidence type="ECO:0000313" key="1">
    <source>
        <dbReference type="EMBL" id="CAL1671901.1"/>
    </source>
</evidence>
<dbReference type="EMBL" id="CAXIPU020000435">
    <property type="protein sequence ID" value="CAL1671901.1"/>
    <property type="molecule type" value="Genomic_DNA"/>
</dbReference>
<dbReference type="AlphaFoldDB" id="A0AAV2MXY0"/>
<evidence type="ECO:0000313" key="2">
    <source>
        <dbReference type="Proteomes" id="UP001497644"/>
    </source>
</evidence>
<protein>
    <submittedName>
        <fullName evidence="1">Uncharacterized protein</fullName>
    </submittedName>
</protein>
<keyword evidence="2" id="KW-1185">Reference proteome</keyword>
<proteinExistence type="predicted"/>
<name>A0AAV2MXY0_9HYME</name>
<dbReference type="Proteomes" id="UP001497644">
    <property type="component" value="Unassembled WGS sequence"/>
</dbReference>
<gene>
    <name evidence="1" type="ORF">LPLAT_LOCUS5318</name>
</gene>
<sequence>MSYDGWMHKSRPISGDLNHPPRWRRFGDTARQISRKVNILETAGLRGSGYGSILVPLVEANNEAPILQPRRTHRFEVRNYFIFQGSTGLWKWTKIGLYQSIGNRVKRVLDP</sequence>
<comment type="caution">
    <text evidence="1">The sequence shown here is derived from an EMBL/GenBank/DDBJ whole genome shotgun (WGS) entry which is preliminary data.</text>
</comment>